<name>A0AAE1JQV4_9FABA</name>
<dbReference type="InterPro" id="IPR041679">
    <property type="entry name" value="DNA2/NAM7-like_C"/>
</dbReference>
<dbReference type="InterPro" id="IPR045529">
    <property type="entry name" value="DUF6469"/>
</dbReference>
<evidence type="ECO:0008006" key="10">
    <source>
        <dbReference type="Google" id="ProtNLM"/>
    </source>
</evidence>
<evidence type="ECO:0000313" key="9">
    <source>
        <dbReference type="Proteomes" id="UP001293593"/>
    </source>
</evidence>
<evidence type="ECO:0000259" key="7">
    <source>
        <dbReference type="Pfam" id="PF20073"/>
    </source>
</evidence>
<dbReference type="Pfam" id="PF13087">
    <property type="entry name" value="AAA_12"/>
    <property type="match status" value="1"/>
</dbReference>
<evidence type="ECO:0000256" key="3">
    <source>
        <dbReference type="ARBA" id="ARBA00022806"/>
    </source>
</evidence>
<dbReference type="GO" id="GO:0004386">
    <property type="term" value="F:helicase activity"/>
    <property type="evidence" value="ECO:0007669"/>
    <property type="project" value="UniProtKB-KW"/>
</dbReference>
<evidence type="ECO:0000256" key="4">
    <source>
        <dbReference type="ARBA" id="ARBA00022840"/>
    </source>
</evidence>
<dbReference type="FunFam" id="3.40.50.300:FF:000326">
    <property type="entry name" value="P-loop containing nucleoside triphosphate hydrolase"/>
    <property type="match status" value="1"/>
</dbReference>
<dbReference type="GO" id="GO:0005694">
    <property type="term" value="C:chromosome"/>
    <property type="evidence" value="ECO:0007669"/>
    <property type="project" value="UniProtKB-ARBA"/>
</dbReference>
<dbReference type="InterPro" id="IPR027417">
    <property type="entry name" value="P-loop_NTPase"/>
</dbReference>
<reference evidence="8" key="1">
    <citation type="submission" date="2023-10" db="EMBL/GenBank/DDBJ databases">
        <title>Chromosome-level genome of the transformable northern wattle, Acacia crassicarpa.</title>
        <authorList>
            <person name="Massaro I."/>
            <person name="Sinha N.R."/>
            <person name="Poethig S."/>
            <person name="Leichty A.R."/>
        </authorList>
    </citation>
    <scope>NUCLEOTIDE SEQUENCE</scope>
    <source>
        <strain evidence="8">Acra3RX</strain>
        <tissue evidence="8">Leaf</tissue>
    </source>
</reference>
<dbReference type="Gene3D" id="3.40.50.300">
    <property type="entry name" value="P-loop containing nucleotide triphosphate hydrolases"/>
    <property type="match status" value="2"/>
</dbReference>
<evidence type="ECO:0000259" key="6">
    <source>
        <dbReference type="Pfam" id="PF13087"/>
    </source>
</evidence>
<evidence type="ECO:0000256" key="1">
    <source>
        <dbReference type="ARBA" id="ARBA00022741"/>
    </source>
</evidence>
<gene>
    <name evidence="8" type="ORF">QN277_018122</name>
</gene>
<dbReference type="Pfam" id="PF13086">
    <property type="entry name" value="AAA_11"/>
    <property type="match status" value="1"/>
</dbReference>
<evidence type="ECO:0000313" key="8">
    <source>
        <dbReference type="EMBL" id="KAK4274971.1"/>
    </source>
</evidence>
<sequence>MENKTHSEELASLVEIVFSWSLKDVLNSDLCKHKVRKIPETFSSVKEYKESFIPSLIEETHSDLCSSLKGVSGAPVCEIINVETEITTKLFKSSREYNIRVRNPTDEVKGTAPYEPQAGDLIALTDIRPKRIEDLNRPTKYYHIAYVHGTKDDSSGKIPLLSSRFMDMELGTRITQNQKLYAVFLLNMTTYVRIWKALNWELERSDMNLIQKVLRADSTNGGNCNICCSGENLNVHSTTKSIIRSQNLNGSQKDAVASFVALRECSHKNTLKLIWGPPGTGKTKTVASLLCSLLKLKTRTLTCAPTNAAVLEVADRLQRIAKVSLEYDTYGFGDIVLFGNSSRMKVEGYQGLHDVFLDNRVEKLLRCLAPLTGWKHCLESMTMLLEDPQAQYHLYMIGENDKEKEEDDLMSLEEFAKGKISNIEELCRLHNLMKDDGPLTLEQYVKGYHTDIEEQYISYELDKRKEVKGVITLEQFVKRRFSSIKEKLQFCMKTLYTHLPTSLISLEEVKSMLIALDLLRSMERSICRTNTRNDLADNKVGEGVDNIFESSSSARHECINILRSLFESISLPKSTEKCVLANFCLSNACLVFCTASSSTRLYTEGMNPLQLLVIDEAAQLKECESAIPMQVPGLKHAILIGDERQLPALVKSEISKEAEFGRSLFERLVLLGYEKHLLNVQYRMHPSISSFPNREFYGGKLSDAPNVRIESYDKRFLVGKMYGPYSFIDIAKGKEQSGRRGFGFKNTVEASVISQIIQSLHKEFLNTREKVSVGVISPYNDQVYEIQEKVEKYSSVSDPNFSVTVRSVDGFQGGEEDVIIISTARSNENGKVGFLSDLRRANVALTRARHCLWILGNATTLMKSDSIWRKLVVDAKNRKCFYNADDDEDLAQAIEDTLLELELLDEPESIFKKLTIGNNKSWSATNSSRGSFWGWGRGRGKTPRW</sequence>
<keyword evidence="3" id="KW-0347">Helicase</keyword>
<evidence type="ECO:0000259" key="5">
    <source>
        <dbReference type="Pfam" id="PF13086"/>
    </source>
</evidence>
<comment type="caution">
    <text evidence="8">The sequence shown here is derived from an EMBL/GenBank/DDBJ whole genome shotgun (WGS) entry which is preliminary data.</text>
</comment>
<dbReference type="PANTHER" id="PTHR10887:SF522">
    <property type="entry name" value="P-LOOP CONTAINING NUCLEOSIDE TRIPHOSPHATE HYDROLASES SUPERFAMILY PROTEIN"/>
    <property type="match status" value="1"/>
</dbReference>
<accession>A0AAE1JQV4</accession>
<dbReference type="Pfam" id="PF20073">
    <property type="entry name" value="DUF6469"/>
    <property type="match status" value="1"/>
</dbReference>
<dbReference type="SUPFAM" id="SSF52540">
    <property type="entry name" value="P-loop containing nucleoside triphosphate hydrolases"/>
    <property type="match status" value="1"/>
</dbReference>
<dbReference type="PANTHER" id="PTHR10887">
    <property type="entry name" value="DNA2/NAM7 HELICASE FAMILY"/>
    <property type="match status" value="1"/>
</dbReference>
<dbReference type="Proteomes" id="UP001293593">
    <property type="component" value="Unassembled WGS sequence"/>
</dbReference>
<dbReference type="InterPro" id="IPR047187">
    <property type="entry name" value="SF1_C_Upf1"/>
</dbReference>
<dbReference type="InterPro" id="IPR041677">
    <property type="entry name" value="DNA2/NAM7_AAA_11"/>
</dbReference>
<dbReference type="InterPro" id="IPR045055">
    <property type="entry name" value="DNA2/NAM7-like"/>
</dbReference>
<dbReference type="AlphaFoldDB" id="A0AAE1JQV4"/>
<feature type="domain" description="DNA2/NAM7 helicase-like C-terminal" evidence="6">
    <location>
        <begin position="661"/>
        <end position="858"/>
    </location>
</feature>
<dbReference type="EMBL" id="JAWXYG010000004">
    <property type="protein sequence ID" value="KAK4274971.1"/>
    <property type="molecule type" value="Genomic_DNA"/>
</dbReference>
<keyword evidence="9" id="KW-1185">Reference proteome</keyword>
<organism evidence="8 9">
    <name type="scientific">Acacia crassicarpa</name>
    <name type="common">northern wattle</name>
    <dbReference type="NCBI Taxonomy" id="499986"/>
    <lineage>
        <taxon>Eukaryota</taxon>
        <taxon>Viridiplantae</taxon>
        <taxon>Streptophyta</taxon>
        <taxon>Embryophyta</taxon>
        <taxon>Tracheophyta</taxon>
        <taxon>Spermatophyta</taxon>
        <taxon>Magnoliopsida</taxon>
        <taxon>eudicotyledons</taxon>
        <taxon>Gunneridae</taxon>
        <taxon>Pentapetalae</taxon>
        <taxon>rosids</taxon>
        <taxon>fabids</taxon>
        <taxon>Fabales</taxon>
        <taxon>Fabaceae</taxon>
        <taxon>Caesalpinioideae</taxon>
        <taxon>mimosoid clade</taxon>
        <taxon>Acacieae</taxon>
        <taxon>Acacia</taxon>
    </lineage>
</organism>
<dbReference type="CDD" id="cd18808">
    <property type="entry name" value="SF1_C_Upf1"/>
    <property type="match status" value="1"/>
</dbReference>
<keyword evidence="2" id="KW-0378">Hydrolase</keyword>
<proteinExistence type="predicted"/>
<feature type="domain" description="DUF6469" evidence="7">
    <location>
        <begin position="94"/>
        <end position="199"/>
    </location>
</feature>
<dbReference type="GO" id="GO:0016787">
    <property type="term" value="F:hydrolase activity"/>
    <property type="evidence" value="ECO:0007669"/>
    <property type="project" value="UniProtKB-KW"/>
</dbReference>
<protein>
    <recommendedName>
        <fullName evidence="10">Helicase MAGATAMA 3</fullName>
    </recommendedName>
</protein>
<keyword evidence="1" id="KW-0547">Nucleotide-binding</keyword>
<keyword evidence="4" id="KW-0067">ATP-binding</keyword>
<feature type="domain" description="DNA2/NAM7 helicase helicase" evidence="5">
    <location>
        <begin position="247"/>
        <end position="653"/>
    </location>
</feature>
<dbReference type="GO" id="GO:0005524">
    <property type="term" value="F:ATP binding"/>
    <property type="evidence" value="ECO:0007669"/>
    <property type="project" value="UniProtKB-KW"/>
</dbReference>
<evidence type="ECO:0000256" key="2">
    <source>
        <dbReference type="ARBA" id="ARBA00022801"/>
    </source>
</evidence>